<proteinExistence type="predicted"/>
<dbReference type="AlphaFoldDB" id="A0A1M6WED3"/>
<organism evidence="2 3">
    <name type="scientific">Fibrobacter intestinalis</name>
    <dbReference type="NCBI Taxonomy" id="28122"/>
    <lineage>
        <taxon>Bacteria</taxon>
        <taxon>Pseudomonadati</taxon>
        <taxon>Fibrobacterota</taxon>
        <taxon>Fibrobacteria</taxon>
        <taxon>Fibrobacterales</taxon>
        <taxon>Fibrobacteraceae</taxon>
        <taxon>Fibrobacter</taxon>
    </lineage>
</organism>
<name>A0A1M6WED3_9BACT</name>
<dbReference type="SUPFAM" id="SSF50156">
    <property type="entry name" value="PDZ domain-like"/>
    <property type="match status" value="1"/>
</dbReference>
<dbReference type="EMBL" id="FRAW01000024">
    <property type="protein sequence ID" value="SHK92047.1"/>
    <property type="molecule type" value="Genomic_DNA"/>
</dbReference>
<evidence type="ECO:0000259" key="1">
    <source>
        <dbReference type="PROSITE" id="PS50106"/>
    </source>
</evidence>
<dbReference type="Gene3D" id="2.30.42.10">
    <property type="match status" value="1"/>
</dbReference>
<dbReference type="Pfam" id="PF17820">
    <property type="entry name" value="PDZ_6"/>
    <property type="match status" value="1"/>
</dbReference>
<sequence length="229" mass="25492">MRKFGFYFAVFIKAALATEIFGGIGLAVYPFEAGFEVVGVVRDAPAEKAGIAVGDKLLAVDGISLAGKSLESGLSFFRGKPGEILNVCILRQNDTLWRKIRREKLIVESAETKGEDSTKNRFLLGRMEFLNLDIAVYMEKESLFSEVGHPLDNALLIFSREGILFYLKEDGLVNISIFHADGKFLKTFNKEGIAGENFEAWIGENLPTGNYFVRLFQKGKTAFYKGTLH</sequence>
<dbReference type="PROSITE" id="PS50106">
    <property type="entry name" value="PDZ"/>
    <property type="match status" value="1"/>
</dbReference>
<dbReference type="InterPro" id="IPR001478">
    <property type="entry name" value="PDZ"/>
</dbReference>
<evidence type="ECO:0000313" key="2">
    <source>
        <dbReference type="EMBL" id="SHK92047.1"/>
    </source>
</evidence>
<protein>
    <submittedName>
        <fullName evidence="2">PDZ domain-containing protein</fullName>
    </submittedName>
</protein>
<dbReference type="SMART" id="SM00228">
    <property type="entry name" value="PDZ"/>
    <property type="match status" value="1"/>
</dbReference>
<dbReference type="Proteomes" id="UP000184275">
    <property type="component" value="Unassembled WGS sequence"/>
</dbReference>
<feature type="domain" description="PDZ" evidence="1">
    <location>
        <begin position="13"/>
        <end position="84"/>
    </location>
</feature>
<evidence type="ECO:0000313" key="3">
    <source>
        <dbReference type="Proteomes" id="UP000184275"/>
    </source>
</evidence>
<gene>
    <name evidence="2" type="ORF">SAMN05720469_1243</name>
</gene>
<dbReference type="InterPro" id="IPR036034">
    <property type="entry name" value="PDZ_sf"/>
</dbReference>
<reference evidence="3" key="1">
    <citation type="submission" date="2016-11" db="EMBL/GenBank/DDBJ databases">
        <authorList>
            <person name="Varghese N."/>
            <person name="Submissions S."/>
        </authorList>
    </citation>
    <scope>NUCLEOTIDE SEQUENCE [LARGE SCALE GENOMIC DNA]</scope>
    <source>
        <strain evidence="3">UWOS</strain>
    </source>
</reference>
<keyword evidence="3" id="KW-1185">Reference proteome</keyword>
<dbReference type="RefSeq" id="WP_073305173.1">
    <property type="nucleotide sequence ID" value="NZ_FRAW01000024.1"/>
</dbReference>
<accession>A0A1M6WED3</accession>
<dbReference type="InterPro" id="IPR041489">
    <property type="entry name" value="PDZ_6"/>
</dbReference>